<name>A0A172WG89_9EURY</name>
<dbReference type="InterPro" id="IPR040183">
    <property type="entry name" value="THUMPD1-like"/>
</dbReference>
<dbReference type="Proteomes" id="UP000076969">
    <property type="component" value="Chromosome"/>
</dbReference>
<dbReference type="PANTHER" id="PTHR13452:SF10">
    <property type="entry name" value="THUMP DOMAIN-CONTAINING PROTEIN 1"/>
    <property type="match status" value="1"/>
</dbReference>
<dbReference type="SUPFAM" id="SSF143437">
    <property type="entry name" value="THUMP domain-like"/>
    <property type="match status" value="1"/>
</dbReference>
<evidence type="ECO:0000259" key="2">
    <source>
        <dbReference type="PROSITE" id="PS51165"/>
    </source>
</evidence>
<dbReference type="KEGG" id="tpie:A7C91_04155"/>
<dbReference type="GO" id="GO:0006400">
    <property type="term" value="P:tRNA modification"/>
    <property type="evidence" value="ECO:0007669"/>
    <property type="project" value="InterPro"/>
</dbReference>
<dbReference type="OrthoDB" id="26307at2157"/>
<gene>
    <name evidence="3" type="ORF">A7C91_04155</name>
</gene>
<reference evidence="4" key="1">
    <citation type="journal article" date="2016" name="Syst. Appl. Microbiol.">
        <title>Thermococcus piezophilus sp. nov., a novel hyperthermophilic and piezophilic archaeon with a broad pressure range for growth, isolated from a deepest hydrothermal vent at the Mid-Cayman Rise.</title>
        <authorList>
            <person name="Dalmasso C."/>
            <person name="Oger P."/>
            <person name="Selva G."/>
            <person name="Courtine D."/>
            <person name="L'Haridon S."/>
            <person name="Garlaschelli A."/>
            <person name="Roussel E."/>
            <person name="Miyazaki J."/>
            <person name="Reveillaud J."/>
            <person name="Jebbar M."/>
            <person name="Takai K."/>
            <person name="Maignien L."/>
            <person name="Alain K."/>
        </authorList>
    </citation>
    <scope>NUCLEOTIDE SEQUENCE [LARGE SCALE GENOMIC DNA]</scope>
    <source>
        <strain evidence="4">CDGS</strain>
    </source>
</reference>
<dbReference type="RefSeq" id="WP_068665171.1">
    <property type="nucleotide sequence ID" value="NZ_CP015520.1"/>
</dbReference>
<feature type="domain" description="THUMP" evidence="2">
    <location>
        <begin position="49"/>
        <end position="151"/>
    </location>
</feature>
<keyword evidence="1" id="KW-0694">RNA-binding</keyword>
<dbReference type="PANTHER" id="PTHR13452">
    <property type="entry name" value="THUMP DOMAIN CONTAINING PROTEIN 1-RELATED"/>
    <property type="match status" value="1"/>
</dbReference>
<evidence type="ECO:0000313" key="4">
    <source>
        <dbReference type="Proteomes" id="UP000076969"/>
    </source>
</evidence>
<dbReference type="PROSITE" id="PS51165">
    <property type="entry name" value="THUMP"/>
    <property type="match status" value="1"/>
</dbReference>
<dbReference type="Pfam" id="PF02926">
    <property type="entry name" value="THUMP"/>
    <property type="match status" value="1"/>
</dbReference>
<dbReference type="AlphaFoldDB" id="A0A172WG89"/>
<keyword evidence="4" id="KW-1185">Reference proteome</keyword>
<sequence>MAVLLVTAPQRREGDAILELEWALEKVRVKGTDWHGVLLAETPLSMGEALKRLKNFETQAIKRVIPLMELVSARREEIFKAALGIAGDRLRGTFAVRAKVRGNKKLSAREIERELGALIVDELSAKVDLTNPDFLVVVEVLGKKAGVSVLKSGEILKFEVHE</sequence>
<dbReference type="CDD" id="cd11717">
    <property type="entry name" value="THUMP_THUMPD1_like"/>
    <property type="match status" value="1"/>
</dbReference>
<protein>
    <submittedName>
        <fullName evidence="3">RNA-binding protein</fullName>
    </submittedName>
</protein>
<evidence type="ECO:0000256" key="1">
    <source>
        <dbReference type="PROSITE-ProRule" id="PRU00529"/>
    </source>
</evidence>
<organism evidence="3 4">
    <name type="scientific">Thermococcus piezophilus</name>
    <dbReference type="NCBI Taxonomy" id="1712654"/>
    <lineage>
        <taxon>Archaea</taxon>
        <taxon>Methanobacteriati</taxon>
        <taxon>Methanobacteriota</taxon>
        <taxon>Thermococci</taxon>
        <taxon>Thermococcales</taxon>
        <taxon>Thermococcaceae</taxon>
        <taxon>Thermococcus</taxon>
    </lineage>
</organism>
<dbReference type="STRING" id="1712654.A7C91_04155"/>
<evidence type="ECO:0000313" key="3">
    <source>
        <dbReference type="EMBL" id="ANF22454.1"/>
    </source>
</evidence>
<dbReference type="GO" id="GO:0003723">
    <property type="term" value="F:RNA binding"/>
    <property type="evidence" value="ECO:0007669"/>
    <property type="project" value="UniProtKB-UniRule"/>
</dbReference>
<dbReference type="Gene3D" id="3.30.2130.30">
    <property type="match status" value="1"/>
</dbReference>
<dbReference type="EMBL" id="CP015520">
    <property type="protein sequence ID" value="ANF22454.1"/>
    <property type="molecule type" value="Genomic_DNA"/>
</dbReference>
<dbReference type="GeneID" id="28495359"/>
<proteinExistence type="predicted"/>
<dbReference type="SMART" id="SM00981">
    <property type="entry name" value="THUMP"/>
    <property type="match status" value="1"/>
</dbReference>
<accession>A0A172WG89</accession>
<dbReference type="InterPro" id="IPR004114">
    <property type="entry name" value="THUMP_dom"/>
</dbReference>